<gene>
    <name evidence="1" type="ORF">IE53DRAFT_413278</name>
</gene>
<accession>A0ACD0NMP8</accession>
<organism evidence="1 2">
    <name type="scientific">Violaceomyces palustris</name>
    <dbReference type="NCBI Taxonomy" id="1673888"/>
    <lineage>
        <taxon>Eukaryota</taxon>
        <taxon>Fungi</taxon>
        <taxon>Dikarya</taxon>
        <taxon>Basidiomycota</taxon>
        <taxon>Ustilaginomycotina</taxon>
        <taxon>Ustilaginomycetes</taxon>
        <taxon>Violaceomycetales</taxon>
        <taxon>Violaceomycetaceae</taxon>
        <taxon>Violaceomyces</taxon>
    </lineage>
</organism>
<dbReference type="EMBL" id="KZ820553">
    <property type="protein sequence ID" value="PWN47086.1"/>
    <property type="molecule type" value="Genomic_DNA"/>
</dbReference>
<keyword evidence="2" id="KW-1185">Reference proteome</keyword>
<reference evidence="1 2" key="1">
    <citation type="journal article" date="2018" name="Mol. Biol. Evol.">
        <title>Broad Genomic Sampling Reveals a Smut Pathogenic Ancestry of the Fungal Clade Ustilaginomycotina.</title>
        <authorList>
            <person name="Kijpornyongpan T."/>
            <person name="Mondo S.J."/>
            <person name="Barry K."/>
            <person name="Sandor L."/>
            <person name="Lee J."/>
            <person name="Lipzen A."/>
            <person name="Pangilinan J."/>
            <person name="LaButti K."/>
            <person name="Hainaut M."/>
            <person name="Henrissat B."/>
            <person name="Grigoriev I.V."/>
            <person name="Spatafora J.W."/>
            <person name="Aime M.C."/>
        </authorList>
    </citation>
    <scope>NUCLEOTIDE SEQUENCE [LARGE SCALE GENOMIC DNA]</scope>
    <source>
        <strain evidence="1 2">SA 807</strain>
    </source>
</reference>
<proteinExistence type="predicted"/>
<name>A0ACD0NMP8_9BASI</name>
<evidence type="ECO:0000313" key="2">
    <source>
        <dbReference type="Proteomes" id="UP000245626"/>
    </source>
</evidence>
<sequence length="215" mass="23243">MTSTPPMRKSCDTCFKLKIKCNPIEGSNKCARCHRRKMECTYSCSKPIGRKPKSISRKASQDSSTVPSRISFSSSPFPSTTSSSSSSSSSSSYSSSGILGGSSRNSSSPAPSCSSSSTSSGSSSNLSTTHFFPELLPNTSVEISKLIEGLDWDDLVGSDPTFTNHGFLAPPPTLPWTSQVNFGEEVTTDNPWETFLRKGEGTWWTFNNFTTPWKG</sequence>
<dbReference type="Proteomes" id="UP000245626">
    <property type="component" value="Unassembled WGS sequence"/>
</dbReference>
<protein>
    <submittedName>
        <fullName evidence="1">Uncharacterized protein</fullName>
    </submittedName>
</protein>
<evidence type="ECO:0000313" key="1">
    <source>
        <dbReference type="EMBL" id="PWN47086.1"/>
    </source>
</evidence>